<feature type="region of interest" description="Disordered" evidence="1">
    <location>
        <begin position="468"/>
        <end position="520"/>
    </location>
</feature>
<gene>
    <name evidence="2" type="ORF">IWX90DRAFT_514471</name>
</gene>
<accession>A0ABR1XQG3</accession>
<sequence>MATSAPSLQSSQGCVPGLRLLDDSTQNIDNFEEQLDTMPLTSPPVLPQPYTLLTRTRASTPSSYATADSQPQPVEAGRAWSSESVAQFTNECIKAAVQPIYDYTEAPGLPLGRQGWSVKLSFTVRMFDGQEKWYEVSDPGPFPSKKEAKAAASESARGVLEHALEERNTQMAKSQESAQGSVAVQAQGDESIPLDENWVGLLAEHCCAVDIPAPSYQEFRNGSNFSIECSIAARPGQPFGDRNVLFNSKKSARRHSARQAVLWLRTRGDMLEKGHPSKKKARAAANATTMAAVNAPSAGPSVSITSSLSNPNVSAPSSSIAIAGGAPPSPSTSAAQSKTGLTTTSDATGTSPPSSSSSNSNSPLNSPLPVDLSPGEQLNRLCTSLGIAQPTFCVTADPRVPSMWSGAAFFPHDPLVAAPGEPVGQVTNVYGKANARKEIAKRVVRVLLKMREERKRIAERVIGGLRTAGSASASANASPSPSGRPSMTVDREEDSSAVEARVGMNNAEDVVMGEDARQVG</sequence>
<dbReference type="SUPFAM" id="SSF54768">
    <property type="entry name" value="dsRNA-binding domain-like"/>
    <property type="match status" value="1"/>
</dbReference>
<evidence type="ECO:0000313" key="3">
    <source>
        <dbReference type="Proteomes" id="UP001456524"/>
    </source>
</evidence>
<feature type="region of interest" description="Disordered" evidence="1">
    <location>
        <begin position="137"/>
        <end position="157"/>
    </location>
</feature>
<name>A0ABR1XQG3_9PEZI</name>
<dbReference type="EMBL" id="JBBWUH010000006">
    <property type="protein sequence ID" value="KAK8163877.1"/>
    <property type="molecule type" value="Genomic_DNA"/>
</dbReference>
<evidence type="ECO:0000313" key="2">
    <source>
        <dbReference type="EMBL" id="KAK8163877.1"/>
    </source>
</evidence>
<evidence type="ECO:0008006" key="4">
    <source>
        <dbReference type="Google" id="ProtNLM"/>
    </source>
</evidence>
<keyword evidence="3" id="KW-1185">Reference proteome</keyword>
<feature type="compositionally biased region" description="Low complexity" evidence="1">
    <location>
        <begin position="468"/>
        <end position="486"/>
    </location>
</feature>
<protein>
    <recommendedName>
        <fullName evidence="4">DRBM domain-containing protein</fullName>
    </recommendedName>
</protein>
<feature type="region of interest" description="Disordered" evidence="1">
    <location>
        <begin position="295"/>
        <end position="372"/>
    </location>
</feature>
<proteinExistence type="predicted"/>
<organism evidence="2 3">
    <name type="scientific">Phyllosticta citrichinensis</name>
    <dbReference type="NCBI Taxonomy" id="1130410"/>
    <lineage>
        <taxon>Eukaryota</taxon>
        <taxon>Fungi</taxon>
        <taxon>Dikarya</taxon>
        <taxon>Ascomycota</taxon>
        <taxon>Pezizomycotina</taxon>
        <taxon>Dothideomycetes</taxon>
        <taxon>Dothideomycetes incertae sedis</taxon>
        <taxon>Botryosphaeriales</taxon>
        <taxon>Phyllostictaceae</taxon>
        <taxon>Phyllosticta</taxon>
    </lineage>
</organism>
<dbReference type="Proteomes" id="UP001456524">
    <property type="component" value="Unassembled WGS sequence"/>
</dbReference>
<feature type="compositionally biased region" description="Low complexity" evidence="1">
    <location>
        <begin position="306"/>
        <end position="372"/>
    </location>
</feature>
<reference evidence="2 3" key="1">
    <citation type="journal article" date="2022" name="G3 (Bethesda)">
        <title>Enemy or ally: a genomic approach to elucidate the lifestyle of Phyllosticta citrichinaensis.</title>
        <authorList>
            <person name="Buijs V.A."/>
            <person name="Groenewald J.Z."/>
            <person name="Haridas S."/>
            <person name="LaButti K.M."/>
            <person name="Lipzen A."/>
            <person name="Martin F.M."/>
            <person name="Barry K."/>
            <person name="Grigoriev I.V."/>
            <person name="Crous P.W."/>
            <person name="Seidl M.F."/>
        </authorList>
    </citation>
    <scope>NUCLEOTIDE SEQUENCE [LARGE SCALE GENOMIC DNA]</scope>
    <source>
        <strain evidence="2 3">CBS 129764</strain>
    </source>
</reference>
<dbReference type="Gene3D" id="3.30.160.20">
    <property type="match status" value="1"/>
</dbReference>
<evidence type="ECO:0000256" key="1">
    <source>
        <dbReference type="SAM" id="MobiDB-lite"/>
    </source>
</evidence>
<comment type="caution">
    <text evidence="2">The sequence shown here is derived from an EMBL/GenBank/DDBJ whole genome shotgun (WGS) entry which is preliminary data.</text>
</comment>